<evidence type="ECO:0000256" key="1">
    <source>
        <dbReference type="SAM" id="MobiDB-lite"/>
    </source>
</evidence>
<accession>A0A6J7E311</accession>
<organism evidence="2">
    <name type="scientific">freshwater metagenome</name>
    <dbReference type="NCBI Taxonomy" id="449393"/>
    <lineage>
        <taxon>unclassified sequences</taxon>
        <taxon>metagenomes</taxon>
        <taxon>ecological metagenomes</taxon>
    </lineage>
</organism>
<feature type="compositionally biased region" description="Low complexity" evidence="1">
    <location>
        <begin position="392"/>
        <end position="409"/>
    </location>
</feature>
<dbReference type="AlphaFoldDB" id="A0A6J7E311"/>
<protein>
    <submittedName>
        <fullName evidence="2">Unannotated protein</fullName>
    </submittedName>
</protein>
<feature type="compositionally biased region" description="Low complexity" evidence="1">
    <location>
        <begin position="178"/>
        <end position="195"/>
    </location>
</feature>
<evidence type="ECO:0000313" key="2">
    <source>
        <dbReference type="EMBL" id="CAB4877492.1"/>
    </source>
</evidence>
<dbReference type="EMBL" id="CAFBLM010000058">
    <property type="protein sequence ID" value="CAB4877492.1"/>
    <property type="molecule type" value="Genomic_DNA"/>
</dbReference>
<feature type="region of interest" description="Disordered" evidence="1">
    <location>
        <begin position="173"/>
        <end position="196"/>
    </location>
</feature>
<feature type="region of interest" description="Disordered" evidence="1">
    <location>
        <begin position="57"/>
        <end position="89"/>
    </location>
</feature>
<reference evidence="2" key="1">
    <citation type="submission" date="2020-05" db="EMBL/GenBank/DDBJ databases">
        <authorList>
            <person name="Chiriac C."/>
            <person name="Salcher M."/>
            <person name="Ghai R."/>
            <person name="Kavagutti S V."/>
        </authorList>
    </citation>
    <scope>NUCLEOTIDE SEQUENCE</scope>
</reference>
<gene>
    <name evidence="2" type="ORF">UFOPK3401_01166</name>
</gene>
<name>A0A6J7E311_9ZZZZ</name>
<feature type="region of interest" description="Disordered" evidence="1">
    <location>
        <begin position="376"/>
        <end position="417"/>
    </location>
</feature>
<sequence>MTITSPDAIRKHGLAAKVAITLTILASVLALAACSSRSTNPSPLSLGSRANGINAAAKLDSGPSAGSPTAGPSNEFPATPADGPVLTPTNDVTTAKVQALATALGLTSPVVEKPGGWISPDARSSPPQTRFLIVLKDARGTWTYGSQTTCDISAPITDAGSCVSTTVATPIPPVAQNAPTPGATTASPPTRTTPTLSVSDQQFSAIVDPVLKNVGITDSARLTYSPATSASERSVEANPVVADLPTVGIATYISVMSRLPSPIIDQASGQLATWKLKDRYGVISAQDGLARLAALPQAALALCALSPDGKGCIAPATPTIVKTEFGLMADTDNGLPVLAPAWLFTTTSEANLVVGVTTESLVSVSAVADKYLATPTPIPNSPQATDQPLPIPSAVPGSAGSGAGQSEPGNPGSPTGN</sequence>
<proteinExistence type="predicted"/>